<dbReference type="SUPFAM" id="SSF57997">
    <property type="entry name" value="Tropomyosin"/>
    <property type="match status" value="1"/>
</dbReference>
<organism evidence="2 3">
    <name type="scientific">Phaeodactylibacter xiamenensis</name>
    <dbReference type="NCBI Taxonomy" id="1524460"/>
    <lineage>
        <taxon>Bacteria</taxon>
        <taxon>Pseudomonadati</taxon>
        <taxon>Bacteroidota</taxon>
        <taxon>Saprospiria</taxon>
        <taxon>Saprospirales</taxon>
        <taxon>Haliscomenobacteraceae</taxon>
        <taxon>Phaeodactylibacter</taxon>
    </lineage>
</organism>
<dbReference type="Proteomes" id="UP000029736">
    <property type="component" value="Unassembled WGS sequence"/>
</dbReference>
<keyword evidence="3" id="KW-1185">Reference proteome</keyword>
<dbReference type="RefSeq" id="WP_044224699.1">
    <property type="nucleotide sequence ID" value="NZ_CAKZLC010000491.1"/>
</dbReference>
<keyword evidence="1" id="KW-0175">Coiled coil</keyword>
<accession>A0A098S3D1</accession>
<protein>
    <recommendedName>
        <fullName evidence="4">KfrA N-terminal DNA-binding domain-containing protein</fullName>
    </recommendedName>
</protein>
<evidence type="ECO:0008006" key="4">
    <source>
        <dbReference type="Google" id="ProtNLM"/>
    </source>
</evidence>
<reference evidence="2 3" key="1">
    <citation type="journal article" date="2014" name="Int. J. Syst. Evol. Microbiol.">
        <title>Phaeodactylibacter xiamenensis gen. nov., sp. nov., a member of the family Saprospiraceae isolated from the marine alga Phaeodactylum tricornutum.</title>
        <authorList>
            <person name="Chen Z.Jr."/>
            <person name="Lei X."/>
            <person name="Lai Q."/>
            <person name="Li Y."/>
            <person name="Zhang B."/>
            <person name="Zhang J."/>
            <person name="Zhang H."/>
            <person name="Yang L."/>
            <person name="Zheng W."/>
            <person name="Tian Y."/>
            <person name="Yu Z."/>
            <person name="Xu H.Jr."/>
            <person name="Zheng T."/>
        </authorList>
    </citation>
    <scope>NUCLEOTIDE SEQUENCE [LARGE SCALE GENOMIC DNA]</scope>
    <source>
        <strain evidence="2 3">KD52</strain>
    </source>
</reference>
<dbReference type="OrthoDB" id="1160770at2"/>
<gene>
    <name evidence="2" type="ORF">IX84_20630</name>
</gene>
<evidence type="ECO:0000313" key="3">
    <source>
        <dbReference type="Proteomes" id="UP000029736"/>
    </source>
</evidence>
<dbReference type="Gene3D" id="1.20.5.340">
    <property type="match status" value="1"/>
</dbReference>
<name>A0A098S3D1_9BACT</name>
<feature type="coiled-coil region" evidence="1">
    <location>
        <begin position="83"/>
        <end position="160"/>
    </location>
</feature>
<evidence type="ECO:0000313" key="2">
    <source>
        <dbReference type="EMBL" id="KGE86561.1"/>
    </source>
</evidence>
<dbReference type="AlphaFoldDB" id="A0A098S3D1"/>
<dbReference type="STRING" id="1524460.IX84_20630"/>
<proteinExistence type="predicted"/>
<dbReference type="EMBL" id="JPOS01000077">
    <property type="protein sequence ID" value="KGE86561.1"/>
    <property type="molecule type" value="Genomic_DNA"/>
</dbReference>
<comment type="caution">
    <text evidence="2">The sequence shown here is derived from an EMBL/GenBank/DDBJ whole genome shotgun (WGS) entry which is preliminary data.</text>
</comment>
<sequence>MQKDLKSLFGDHHGLDERSVSALTRALANENLPGFDYIEFKQALARLREMDMDEPTAFRSAYATASTMGLTKEKLLKTALHYKKVLDNENEHFEESLKRQMEQRVKAKMQEVEKMKKQVADFQGKIEELENKIKSLEAKIKQGEQTIASADEDIQAAKDKLLSTKDAFQHALQSISNEIQKDIESMESYL</sequence>
<evidence type="ECO:0000256" key="1">
    <source>
        <dbReference type="SAM" id="Coils"/>
    </source>
</evidence>